<feature type="compositionally biased region" description="Polar residues" evidence="1">
    <location>
        <begin position="54"/>
        <end position="75"/>
    </location>
</feature>
<dbReference type="EMBL" id="PGCI01000232">
    <property type="protein sequence ID" value="PLW32929.1"/>
    <property type="molecule type" value="Genomic_DNA"/>
</dbReference>
<accession>A0A2N5RU21</accession>
<dbReference type="Proteomes" id="UP000235392">
    <property type="component" value="Unassembled WGS sequence"/>
</dbReference>
<protein>
    <submittedName>
        <fullName evidence="2">Uncharacterized protein</fullName>
    </submittedName>
</protein>
<evidence type="ECO:0000313" key="4">
    <source>
        <dbReference type="Proteomes" id="UP000235392"/>
    </source>
</evidence>
<gene>
    <name evidence="3" type="ORF">PCASD_12463</name>
    <name evidence="2" type="ORF">PCASD_26813</name>
</gene>
<dbReference type="AlphaFoldDB" id="A0A2N5RU21"/>
<name>A0A2N5RU21_9BASI</name>
<dbReference type="EMBL" id="PGCI01001554">
    <property type="protein sequence ID" value="PLW04489.1"/>
    <property type="molecule type" value="Genomic_DNA"/>
</dbReference>
<sequence>MKHTPPTTKNTPTGTQGKGPTGSTGTGSTGATSSTLATSVTSSTTSTQRPSSSLGFDNTIPQQHQQRFFSSAHQNPPSPPPIFDYAADPCNCKSINNWLNEITEFTIMSLDDPAFYDHP</sequence>
<evidence type="ECO:0000313" key="2">
    <source>
        <dbReference type="EMBL" id="PLW04489.1"/>
    </source>
</evidence>
<feature type="compositionally biased region" description="Gly residues" evidence="1">
    <location>
        <begin position="16"/>
        <end position="28"/>
    </location>
</feature>
<feature type="compositionally biased region" description="Low complexity" evidence="1">
    <location>
        <begin position="29"/>
        <end position="53"/>
    </location>
</feature>
<evidence type="ECO:0000313" key="3">
    <source>
        <dbReference type="EMBL" id="PLW32929.1"/>
    </source>
</evidence>
<feature type="compositionally biased region" description="Low complexity" evidence="1">
    <location>
        <begin position="1"/>
        <end position="15"/>
    </location>
</feature>
<feature type="region of interest" description="Disordered" evidence="1">
    <location>
        <begin position="1"/>
        <end position="84"/>
    </location>
</feature>
<reference evidence="2 4" key="1">
    <citation type="submission" date="2017-11" db="EMBL/GenBank/DDBJ databases">
        <title>De novo assembly and phasing of dikaryotic genomes from two isolates of Puccinia coronata f. sp. avenae, the causal agent of oat crown rust.</title>
        <authorList>
            <person name="Miller M.E."/>
            <person name="Zhang Y."/>
            <person name="Omidvar V."/>
            <person name="Sperschneider J."/>
            <person name="Schwessinger B."/>
            <person name="Raley C."/>
            <person name="Palmer J.M."/>
            <person name="Garnica D."/>
            <person name="Upadhyaya N."/>
            <person name="Rathjen J."/>
            <person name="Taylor J.M."/>
            <person name="Park R.F."/>
            <person name="Dodds P.N."/>
            <person name="Hirsch C.D."/>
            <person name="Kianian S.F."/>
            <person name="Figueroa M."/>
        </authorList>
    </citation>
    <scope>NUCLEOTIDE SEQUENCE [LARGE SCALE GENOMIC DNA]</scope>
    <source>
        <strain evidence="2">12SD80</strain>
    </source>
</reference>
<organism evidence="2 4">
    <name type="scientific">Puccinia coronata f. sp. avenae</name>
    <dbReference type="NCBI Taxonomy" id="200324"/>
    <lineage>
        <taxon>Eukaryota</taxon>
        <taxon>Fungi</taxon>
        <taxon>Dikarya</taxon>
        <taxon>Basidiomycota</taxon>
        <taxon>Pucciniomycotina</taxon>
        <taxon>Pucciniomycetes</taxon>
        <taxon>Pucciniales</taxon>
        <taxon>Pucciniaceae</taxon>
        <taxon>Puccinia</taxon>
    </lineage>
</organism>
<comment type="caution">
    <text evidence="2">The sequence shown here is derived from an EMBL/GenBank/DDBJ whole genome shotgun (WGS) entry which is preliminary data.</text>
</comment>
<evidence type="ECO:0000256" key="1">
    <source>
        <dbReference type="SAM" id="MobiDB-lite"/>
    </source>
</evidence>
<proteinExistence type="predicted"/>